<sequence>MKNEINQHKSKLPFRFTKILIIISITIVMIVISLSLTNHLFSGLRGAFWKAVPEYSDLSEHQIITDRHVLGYQIASDGNEVIFLTGTETHQDIYSWNSNSGITKKLNSTPILSDSISFNNTNLRAISVAFVDQEKNIYFESGIHLIKIDPMHKVTAYDYLPNLLYTSEELTTKAISNLNKKIIEKYSKEPIVALKKYESSVIAYLIEIDGKYYYDQYDTALNPAKYTLSRFAVEGETVENIESNENRVVEYDGLWDFAMQTVNPRGKISRIVETVTINPEIIIGNKVKYPKIPHLLDQSKKYEIDNNFYKAFIQHVCYKELLPIDNTCRAWRTLLNIKSREYILPNFEVIYGGVLLNEPKDTAFIYVPYDNRFFTANGKFIFLSLDNKLFAL</sequence>
<comment type="caution">
    <text evidence="2">The sequence shown here is derived from an EMBL/GenBank/DDBJ whole genome shotgun (WGS) entry which is preliminary data.</text>
</comment>
<dbReference type="STRING" id="1798384.A3D03_05060"/>
<evidence type="ECO:0000313" key="3">
    <source>
        <dbReference type="Proteomes" id="UP000177092"/>
    </source>
</evidence>
<protein>
    <submittedName>
        <fullName evidence="2">Uncharacterized protein</fullName>
    </submittedName>
</protein>
<feature type="transmembrane region" description="Helical" evidence="1">
    <location>
        <begin position="12"/>
        <end position="36"/>
    </location>
</feature>
<keyword evidence="1" id="KW-0812">Transmembrane</keyword>
<proteinExistence type="predicted"/>
<dbReference type="Proteomes" id="UP000177092">
    <property type="component" value="Unassembled WGS sequence"/>
</dbReference>
<evidence type="ECO:0000256" key="1">
    <source>
        <dbReference type="SAM" id="Phobius"/>
    </source>
</evidence>
<dbReference type="AlphaFoldDB" id="A0A1F6ADN1"/>
<dbReference type="EMBL" id="MFJN01000003">
    <property type="protein sequence ID" value="OGG22397.1"/>
    <property type="molecule type" value="Genomic_DNA"/>
</dbReference>
<accession>A0A1F6ADN1</accession>
<keyword evidence="1" id="KW-0472">Membrane</keyword>
<gene>
    <name evidence="2" type="ORF">A3D03_05060</name>
</gene>
<evidence type="ECO:0000313" key="2">
    <source>
        <dbReference type="EMBL" id="OGG22397.1"/>
    </source>
</evidence>
<organism evidence="2 3">
    <name type="scientific">Candidatus Gottesmanbacteria bacterium RIFCSPHIGHO2_02_FULL_40_13</name>
    <dbReference type="NCBI Taxonomy" id="1798384"/>
    <lineage>
        <taxon>Bacteria</taxon>
        <taxon>Candidatus Gottesmaniibacteriota</taxon>
    </lineage>
</organism>
<name>A0A1F6ADN1_9BACT</name>
<keyword evidence="1" id="KW-1133">Transmembrane helix</keyword>
<reference evidence="2 3" key="1">
    <citation type="journal article" date="2016" name="Nat. Commun.">
        <title>Thousands of microbial genomes shed light on interconnected biogeochemical processes in an aquifer system.</title>
        <authorList>
            <person name="Anantharaman K."/>
            <person name="Brown C.T."/>
            <person name="Hug L.A."/>
            <person name="Sharon I."/>
            <person name="Castelle C.J."/>
            <person name="Probst A.J."/>
            <person name="Thomas B.C."/>
            <person name="Singh A."/>
            <person name="Wilkins M.J."/>
            <person name="Karaoz U."/>
            <person name="Brodie E.L."/>
            <person name="Williams K.H."/>
            <person name="Hubbard S.S."/>
            <person name="Banfield J.F."/>
        </authorList>
    </citation>
    <scope>NUCLEOTIDE SEQUENCE [LARGE SCALE GENOMIC DNA]</scope>
</reference>